<evidence type="ECO:0000256" key="6">
    <source>
        <dbReference type="ARBA" id="ARBA00023065"/>
    </source>
</evidence>
<name>A0A8H5GLP4_9AGAR</name>
<comment type="similarity">
    <text evidence="2">Belongs to the Ca(2+):cation antiporter (CaCA) (TC 2.A.19) family.</text>
</comment>
<feature type="transmembrane region" description="Helical" evidence="9">
    <location>
        <begin position="481"/>
        <end position="500"/>
    </location>
</feature>
<dbReference type="GO" id="GO:0012505">
    <property type="term" value="C:endomembrane system"/>
    <property type="evidence" value="ECO:0007669"/>
    <property type="project" value="UniProtKB-SubCell"/>
</dbReference>
<keyword evidence="3" id="KW-0813">Transport</keyword>
<comment type="subcellular location">
    <subcellularLocation>
        <location evidence="1">Endomembrane system</location>
        <topology evidence="1">Multi-pass membrane protein</topology>
    </subcellularLocation>
</comment>
<comment type="caution">
    <text evidence="11">The sequence shown here is derived from an EMBL/GenBank/DDBJ whole genome shotgun (WGS) entry which is preliminary data.</text>
</comment>
<evidence type="ECO:0000256" key="4">
    <source>
        <dbReference type="ARBA" id="ARBA00022692"/>
    </source>
</evidence>
<keyword evidence="4 9" id="KW-0812">Transmembrane</keyword>
<evidence type="ECO:0000256" key="2">
    <source>
        <dbReference type="ARBA" id="ARBA00008170"/>
    </source>
</evidence>
<dbReference type="PANTHER" id="PTHR31503">
    <property type="entry name" value="VACUOLAR CALCIUM ION TRANSPORTER"/>
    <property type="match status" value="1"/>
</dbReference>
<accession>A0A8H5GLP4</accession>
<keyword evidence="12" id="KW-1185">Reference proteome</keyword>
<dbReference type="OrthoDB" id="1699231at2759"/>
<feature type="transmembrane region" description="Helical" evidence="9">
    <location>
        <begin position="443"/>
        <end position="461"/>
    </location>
</feature>
<keyword evidence="5 9" id="KW-1133">Transmembrane helix</keyword>
<evidence type="ECO:0000256" key="3">
    <source>
        <dbReference type="ARBA" id="ARBA00022448"/>
    </source>
</evidence>
<dbReference type="Proteomes" id="UP000559256">
    <property type="component" value="Unassembled WGS sequence"/>
</dbReference>
<dbReference type="PANTHER" id="PTHR31503:SF20">
    <property type="entry name" value="CA(2+)_H(+) EXCHANGER, PUTATIVE (EUROFUNG)-RELATED"/>
    <property type="match status" value="1"/>
</dbReference>
<keyword evidence="7 9" id="KW-0472">Membrane</keyword>
<protein>
    <recommendedName>
        <fullName evidence="10">Sodium/calcium exchanger membrane region domain-containing protein</fullName>
    </recommendedName>
</protein>
<dbReference type="Pfam" id="PF01699">
    <property type="entry name" value="Na_Ca_ex"/>
    <property type="match status" value="2"/>
</dbReference>
<dbReference type="InterPro" id="IPR044880">
    <property type="entry name" value="NCX_ion-bd_dom_sf"/>
</dbReference>
<feature type="domain" description="Sodium/calcium exchanger membrane region" evidence="10">
    <location>
        <begin position="110"/>
        <end position="265"/>
    </location>
</feature>
<evidence type="ECO:0000256" key="9">
    <source>
        <dbReference type="SAM" id="Phobius"/>
    </source>
</evidence>
<evidence type="ECO:0000259" key="10">
    <source>
        <dbReference type="Pfam" id="PF01699"/>
    </source>
</evidence>
<dbReference type="Gene3D" id="1.20.1420.30">
    <property type="entry name" value="NCX, central ion-binding region"/>
    <property type="match status" value="2"/>
</dbReference>
<evidence type="ECO:0000313" key="11">
    <source>
        <dbReference type="EMBL" id="KAF5367368.1"/>
    </source>
</evidence>
<feature type="domain" description="Sodium/calcium exchanger membrane region" evidence="10">
    <location>
        <begin position="451"/>
        <end position="589"/>
    </location>
</feature>
<feature type="transmembrane region" description="Helical" evidence="9">
    <location>
        <begin position="170"/>
        <end position="193"/>
    </location>
</feature>
<dbReference type="InterPro" id="IPR004837">
    <property type="entry name" value="NaCa_Exmemb"/>
</dbReference>
<evidence type="ECO:0000256" key="7">
    <source>
        <dbReference type="ARBA" id="ARBA00023136"/>
    </source>
</evidence>
<dbReference type="GO" id="GO:0000329">
    <property type="term" value="C:fungal-type vacuole membrane"/>
    <property type="evidence" value="ECO:0007669"/>
    <property type="project" value="TreeGrafter"/>
</dbReference>
<evidence type="ECO:0000256" key="5">
    <source>
        <dbReference type="ARBA" id="ARBA00022989"/>
    </source>
</evidence>
<evidence type="ECO:0000256" key="1">
    <source>
        <dbReference type="ARBA" id="ARBA00004127"/>
    </source>
</evidence>
<proteinExistence type="inferred from homology"/>
<organism evidence="11 12">
    <name type="scientific">Tetrapyrgos nigripes</name>
    <dbReference type="NCBI Taxonomy" id="182062"/>
    <lineage>
        <taxon>Eukaryota</taxon>
        <taxon>Fungi</taxon>
        <taxon>Dikarya</taxon>
        <taxon>Basidiomycota</taxon>
        <taxon>Agaricomycotina</taxon>
        <taxon>Agaricomycetes</taxon>
        <taxon>Agaricomycetidae</taxon>
        <taxon>Agaricales</taxon>
        <taxon>Marasmiineae</taxon>
        <taxon>Marasmiaceae</taxon>
        <taxon>Tetrapyrgos</taxon>
    </lineage>
</organism>
<dbReference type="EMBL" id="JAACJM010000019">
    <property type="protein sequence ID" value="KAF5367368.1"/>
    <property type="molecule type" value="Genomic_DNA"/>
</dbReference>
<feature type="transmembrane region" description="Helical" evidence="9">
    <location>
        <begin position="245"/>
        <end position="263"/>
    </location>
</feature>
<dbReference type="GO" id="GO:0015369">
    <property type="term" value="F:calcium:proton antiporter activity"/>
    <property type="evidence" value="ECO:0007669"/>
    <property type="project" value="TreeGrafter"/>
</dbReference>
<feature type="transmembrane region" description="Helical" evidence="9">
    <location>
        <begin position="512"/>
        <end position="535"/>
    </location>
</feature>
<feature type="compositionally biased region" description="Low complexity" evidence="8">
    <location>
        <begin position="334"/>
        <end position="343"/>
    </location>
</feature>
<dbReference type="GO" id="GO:0006874">
    <property type="term" value="P:intracellular calcium ion homeostasis"/>
    <property type="evidence" value="ECO:0007669"/>
    <property type="project" value="TreeGrafter"/>
</dbReference>
<evidence type="ECO:0000256" key="8">
    <source>
        <dbReference type="SAM" id="MobiDB-lite"/>
    </source>
</evidence>
<dbReference type="AlphaFoldDB" id="A0A8H5GLP4"/>
<sequence length="608" mass="65628">MYQPNQPPQPGEALARFDSNLSAMTNDSRTYLVNHPGISSREKHLPLYHKPRHAHGSPHDGSGSRAHSWMKLSWEELLKGWRLLLLGSWLNILLLVVPVAVRLGYRVRAICLIALIPLVKMHEVSTHELAIRIGGSKAGLVNASLSNTVEIVVAFSALRKCELEVVQSSLIGSILGKLLLILGLCFFAGGLRFSEQGFDATASQIHSSLLSISVTALLLPAAYHFAVSGDSDVMTPRQRDGIMDMSHGVSIILMFIYLSYLLFQLVSHTHLYQDLQDKSRRLSLKVAPIFHLDKGKTLTPSPSCQSDGSDRENISKWSTDVRSAISPSSSNEYLSRSPSLSPRGRNRALVPGTAYISQDQPGFSTASEITLAEPVGVYPPPGGATVRLVDVRGGRSFSGSTINSQHPPDLIEIPLDSQSKAPLHYPSPASSEGSEPKVQGPQLSIFLTVMSLAFVTIAVAFTADWLVEAMNGISSTISKQWIAFILLPAVSSIAECGNAIGGSVKDQLTFSISVAVGASIQTALFVIPLMVTLAWSMGKPLALLFDPFESLVLYMSVQTMTHVMGDGKSNYMEGLILICLYIIIAVSFWFYPGSSLPASLGAACSTSP</sequence>
<feature type="transmembrane region" description="Helical" evidence="9">
    <location>
        <begin position="571"/>
        <end position="591"/>
    </location>
</feature>
<feature type="transmembrane region" description="Helical" evidence="9">
    <location>
        <begin position="205"/>
        <end position="225"/>
    </location>
</feature>
<feature type="region of interest" description="Disordered" evidence="8">
    <location>
        <begin position="325"/>
        <end position="346"/>
    </location>
</feature>
<evidence type="ECO:0000313" key="12">
    <source>
        <dbReference type="Proteomes" id="UP000559256"/>
    </source>
</evidence>
<gene>
    <name evidence="11" type="ORF">D9758_003737</name>
</gene>
<feature type="transmembrane region" description="Helical" evidence="9">
    <location>
        <begin position="80"/>
        <end position="97"/>
    </location>
</feature>
<keyword evidence="6" id="KW-0406">Ion transport</keyword>
<reference evidence="11 12" key="1">
    <citation type="journal article" date="2020" name="ISME J.">
        <title>Uncovering the hidden diversity of litter-decomposition mechanisms in mushroom-forming fungi.</title>
        <authorList>
            <person name="Floudas D."/>
            <person name="Bentzer J."/>
            <person name="Ahren D."/>
            <person name="Johansson T."/>
            <person name="Persson P."/>
            <person name="Tunlid A."/>
        </authorList>
    </citation>
    <scope>NUCLEOTIDE SEQUENCE [LARGE SCALE GENOMIC DNA]</scope>
    <source>
        <strain evidence="11 12">CBS 291.85</strain>
    </source>
</reference>
<dbReference type="InterPro" id="IPR004713">
    <property type="entry name" value="CaH_exchang"/>
</dbReference>